<evidence type="ECO:0000313" key="14">
    <source>
        <dbReference type="Proteomes" id="UP000295724"/>
    </source>
</evidence>
<keyword evidence="5 13" id="KW-0548">Nucleotidyltransferase</keyword>
<dbReference type="Pfam" id="PF01050">
    <property type="entry name" value="MannoseP_isomer"/>
    <property type="match status" value="1"/>
</dbReference>
<evidence type="ECO:0000256" key="3">
    <source>
        <dbReference type="ARBA" id="ARBA00012387"/>
    </source>
</evidence>
<dbReference type="InterPro" id="IPR005835">
    <property type="entry name" value="NTP_transferase_dom"/>
</dbReference>
<dbReference type="InterPro" id="IPR054566">
    <property type="entry name" value="ManC/GMP-like_b-helix"/>
</dbReference>
<reference evidence="13 14" key="1">
    <citation type="submission" date="2019-03" db="EMBL/GenBank/DDBJ databases">
        <title>Genomic Encyclopedia of Type Strains, Phase IV (KMG-IV): sequencing the most valuable type-strain genomes for metagenomic binning, comparative biology and taxonomic classification.</title>
        <authorList>
            <person name="Goeker M."/>
        </authorList>
    </citation>
    <scope>NUCLEOTIDE SEQUENCE [LARGE SCALE GENOMIC DNA]</scope>
    <source>
        <strain evidence="13 14">DSM 25488</strain>
    </source>
</reference>
<dbReference type="EMBL" id="SNZB01000006">
    <property type="protein sequence ID" value="TDR17529.1"/>
    <property type="molecule type" value="Genomic_DNA"/>
</dbReference>
<feature type="domain" description="Nucleotidyl transferase" evidence="10">
    <location>
        <begin position="5"/>
        <end position="289"/>
    </location>
</feature>
<dbReference type="InterPro" id="IPR049577">
    <property type="entry name" value="GMPP_N"/>
</dbReference>
<dbReference type="InterPro" id="IPR006375">
    <property type="entry name" value="Man1P_GuaTrfase/Man6P_Isoase"/>
</dbReference>
<dbReference type="CDD" id="cd02213">
    <property type="entry name" value="cupin_PMI_typeII_C"/>
    <property type="match status" value="1"/>
</dbReference>
<dbReference type="Pfam" id="PF00483">
    <property type="entry name" value="NTP_transferase"/>
    <property type="match status" value="1"/>
</dbReference>
<gene>
    <name evidence="13" type="ORF">C8D91_2588</name>
</gene>
<keyword evidence="4 13" id="KW-0808">Transferase</keyword>
<keyword evidence="13" id="KW-0413">Isomerase</keyword>
<protein>
    <recommendedName>
        <fullName evidence="3">mannose-1-phosphate guanylyltransferase</fullName>
        <ecNumber evidence="3">2.7.7.13</ecNumber>
    </recommendedName>
</protein>
<dbReference type="CDD" id="cd02509">
    <property type="entry name" value="GDP-M1P_Guanylyltransferase"/>
    <property type="match status" value="1"/>
</dbReference>
<dbReference type="SUPFAM" id="SSF51182">
    <property type="entry name" value="RmlC-like cupins"/>
    <property type="match status" value="1"/>
</dbReference>
<dbReference type="RefSeq" id="WP_099018892.1">
    <property type="nucleotide sequence ID" value="NZ_NIHB01000002.1"/>
</dbReference>
<evidence type="ECO:0000256" key="5">
    <source>
        <dbReference type="ARBA" id="ARBA00022695"/>
    </source>
</evidence>
<evidence type="ECO:0000256" key="7">
    <source>
        <dbReference type="ARBA" id="ARBA00023134"/>
    </source>
</evidence>
<dbReference type="Gene3D" id="3.90.550.10">
    <property type="entry name" value="Spore Coat Polysaccharide Biosynthesis Protein SpsA, Chain A"/>
    <property type="match status" value="1"/>
</dbReference>
<evidence type="ECO:0000256" key="4">
    <source>
        <dbReference type="ARBA" id="ARBA00022679"/>
    </source>
</evidence>
<dbReference type="InterPro" id="IPR001538">
    <property type="entry name" value="Man6P_isomerase-2_C"/>
</dbReference>
<comment type="catalytic activity">
    <reaction evidence="8">
        <text>alpha-D-mannose 1-phosphate + GTP + H(+) = GDP-alpha-D-mannose + diphosphate</text>
        <dbReference type="Rhea" id="RHEA:15229"/>
        <dbReference type="ChEBI" id="CHEBI:15378"/>
        <dbReference type="ChEBI" id="CHEBI:33019"/>
        <dbReference type="ChEBI" id="CHEBI:37565"/>
        <dbReference type="ChEBI" id="CHEBI:57527"/>
        <dbReference type="ChEBI" id="CHEBI:58409"/>
        <dbReference type="EC" id="2.7.7.13"/>
    </reaction>
</comment>
<evidence type="ECO:0000259" key="12">
    <source>
        <dbReference type="Pfam" id="PF22640"/>
    </source>
</evidence>
<name>A0A4R6XGW6_9GAMM</name>
<dbReference type="EC" id="2.7.7.13" evidence="3"/>
<dbReference type="AlphaFoldDB" id="A0A4R6XGW6"/>
<keyword evidence="7" id="KW-0342">GTP-binding</keyword>
<dbReference type="UniPathway" id="UPA00126">
    <property type="reaction ID" value="UER00930"/>
</dbReference>
<dbReference type="InterPro" id="IPR051161">
    <property type="entry name" value="Mannose-6P_isomerase_type2"/>
</dbReference>
<feature type="domain" description="Mannose-6-phosphate isomerase type II C-terminal" evidence="11">
    <location>
        <begin position="355"/>
        <end position="469"/>
    </location>
</feature>
<evidence type="ECO:0000256" key="6">
    <source>
        <dbReference type="ARBA" id="ARBA00022741"/>
    </source>
</evidence>
<dbReference type="InterPro" id="IPR014710">
    <property type="entry name" value="RmlC-like_jellyroll"/>
</dbReference>
<feature type="domain" description="MannoseP isomerase/GMP-like beta-helix" evidence="12">
    <location>
        <begin position="297"/>
        <end position="349"/>
    </location>
</feature>
<dbReference type="NCBIfam" id="TIGR01479">
    <property type="entry name" value="GMP_PMI"/>
    <property type="match status" value="1"/>
</dbReference>
<dbReference type="FunFam" id="2.60.120.10:FF:000032">
    <property type="entry name" value="Mannose-1-phosphate guanylyltransferase/mannose-6-phosphate isomerase"/>
    <property type="match status" value="1"/>
</dbReference>
<evidence type="ECO:0000259" key="11">
    <source>
        <dbReference type="Pfam" id="PF01050"/>
    </source>
</evidence>
<dbReference type="SUPFAM" id="SSF53448">
    <property type="entry name" value="Nucleotide-diphospho-sugar transferases"/>
    <property type="match status" value="1"/>
</dbReference>
<evidence type="ECO:0000256" key="1">
    <source>
        <dbReference type="ARBA" id="ARBA00004823"/>
    </source>
</evidence>
<dbReference type="Gene3D" id="2.60.120.10">
    <property type="entry name" value="Jelly Rolls"/>
    <property type="match status" value="1"/>
</dbReference>
<dbReference type="InterPro" id="IPR011051">
    <property type="entry name" value="RmlC_Cupin_sf"/>
</dbReference>
<evidence type="ECO:0000256" key="8">
    <source>
        <dbReference type="ARBA" id="ARBA00047343"/>
    </source>
</evidence>
<evidence type="ECO:0000256" key="9">
    <source>
        <dbReference type="RuleBase" id="RU004190"/>
    </source>
</evidence>
<dbReference type="FunFam" id="3.90.550.10:FF:000046">
    <property type="entry name" value="Mannose-1-phosphate guanylyltransferase (GDP)"/>
    <property type="match status" value="1"/>
</dbReference>
<dbReference type="GO" id="GO:0016853">
    <property type="term" value="F:isomerase activity"/>
    <property type="evidence" value="ECO:0007669"/>
    <property type="project" value="UniProtKB-KW"/>
</dbReference>
<dbReference type="GO" id="GO:0005525">
    <property type="term" value="F:GTP binding"/>
    <property type="evidence" value="ECO:0007669"/>
    <property type="project" value="UniProtKB-KW"/>
</dbReference>
<keyword evidence="6" id="KW-0547">Nucleotide-binding</keyword>
<evidence type="ECO:0000259" key="10">
    <source>
        <dbReference type="Pfam" id="PF00483"/>
    </source>
</evidence>
<comment type="caution">
    <text evidence="13">The sequence shown here is derived from an EMBL/GenBank/DDBJ whole genome shotgun (WGS) entry which is preliminary data.</text>
</comment>
<evidence type="ECO:0000313" key="13">
    <source>
        <dbReference type="EMBL" id="TDR17529.1"/>
    </source>
</evidence>
<sequence>MKIIPVILSGGAGTRLWPVSRKAYPKPFMQLADGKTLAELTFDRALDIATEGEVVTVTSRDYYFLCKDIYKKNKKCDIDKQSFLLEPIGRNTAPAIALAALQVQKAHGDDAIMIVMPSDHLIKNIETFNKTVYQAAELAAKGYLTTFGIFPTAPETGYGYIKAGQRLNDHASVIEQFVEKPSLEVAEAYVSSGEYSWNSGMFAFQVGSLIEAMQKTANEVMTQAKACFDSTDTNNSQVEFELKQFMQLPDISIDYAVMEKADKRAVVDSRFDWNDIGSWNAMANLSDSDEAGNRIEGKAITVDSKNCYIRAGDRLVAVVGVNDLMVVDTTDAVLIAHKDKSQGVKDVVQFLKAKDHEAAVFHKTVHRPWGSYTILEDEDDCKVKRLIVKPGQVLSLQLHHKRSEHWTVVSGTAKVRVGDDEFLLEANKSVYIPVETLHRLENPTDTDIALIEVQCGSYFGEDDIERFEDIYGRIDDKQANT</sequence>
<keyword evidence="14" id="KW-1185">Reference proteome</keyword>
<proteinExistence type="inferred from homology"/>
<dbReference type="OrthoDB" id="9806359at2"/>
<dbReference type="Pfam" id="PF22640">
    <property type="entry name" value="ManC_GMP_beta-helix"/>
    <property type="match status" value="1"/>
</dbReference>
<accession>A0A4R6XGW6</accession>
<evidence type="ECO:0000256" key="2">
    <source>
        <dbReference type="ARBA" id="ARBA00006115"/>
    </source>
</evidence>
<dbReference type="PANTHER" id="PTHR46390:SF1">
    <property type="entry name" value="MANNOSE-1-PHOSPHATE GUANYLYLTRANSFERASE"/>
    <property type="match status" value="1"/>
</dbReference>
<dbReference type="GO" id="GO:0000271">
    <property type="term" value="P:polysaccharide biosynthetic process"/>
    <property type="evidence" value="ECO:0007669"/>
    <property type="project" value="InterPro"/>
</dbReference>
<dbReference type="Proteomes" id="UP000295724">
    <property type="component" value="Unassembled WGS sequence"/>
</dbReference>
<dbReference type="GO" id="GO:0004475">
    <property type="term" value="F:mannose-1-phosphate guanylyltransferase (GTP) activity"/>
    <property type="evidence" value="ECO:0007669"/>
    <property type="project" value="UniProtKB-EC"/>
</dbReference>
<dbReference type="PANTHER" id="PTHR46390">
    <property type="entry name" value="MANNOSE-1-PHOSPHATE GUANYLYLTRANSFERASE"/>
    <property type="match status" value="1"/>
</dbReference>
<comment type="pathway">
    <text evidence="1">Nucleotide-sugar biosynthesis; GDP-alpha-D-mannose biosynthesis; GDP-alpha-D-mannose from alpha-D-mannose 1-phosphate (GTP route): step 1/1.</text>
</comment>
<comment type="similarity">
    <text evidence="2 9">Belongs to the mannose-6-phosphate isomerase type 2 family.</text>
</comment>
<dbReference type="InterPro" id="IPR029044">
    <property type="entry name" value="Nucleotide-diphossugar_trans"/>
</dbReference>
<dbReference type="GO" id="GO:0009298">
    <property type="term" value="P:GDP-mannose biosynthetic process"/>
    <property type="evidence" value="ECO:0007669"/>
    <property type="project" value="UniProtKB-UniPathway"/>
</dbReference>
<organism evidence="13 14">
    <name type="scientific">Marinicella litoralis</name>
    <dbReference type="NCBI Taxonomy" id="644220"/>
    <lineage>
        <taxon>Bacteria</taxon>
        <taxon>Pseudomonadati</taxon>
        <taxon>Pseudomonadota</taxon>
        <taxon>Gammaproteobacteria</taxon>
        <taxon>Lysobacterales</taxon>
        <taxon>Marinicellaceae</taxon>
        <taxon>Marinicella</taxon>
    </lineage>
</organism>